<name>A0A232LV32_9EURO</name>
<evidence type="ECO:0000313" key="2">
    <source>
        <dbReference type="Proteomes" id="UP000243515"/>
    </source>
</evidence>
<comment type="caution">
    <text evidence="1">The sequence shown here is derived from an EMBL/GenBank/DDBJ whole genome shotgun (WGS) entry which is preliminary data.</text>
</comment>
<sequence length="506" mass="58640">MNVDEKPQVVIPGSEVLGFIRVEAVANRPTNFLDLPEDVRIRIYQYSNLIRPCPIDVFEERKRFKSRSGLCSSDLLALYREQPCDHPAIPLNIFRVSRAVFEDASSALYNRNRFRLTLKYLDDFRRFKQMIEPYLYLIKSLYVDLRTSDNRILRLKNVSFNPFQYILRRWEKFCSSVPLTIPGLKDFSLRCRITDAETARRVLGPTSSFPLLSRCAFYFDPLADNETLGIAKETAYARIRASSTPFQFLYLPVELQFLVMEHLLTCRWDPFVPPRMVSAGQIILRSHKRQRVFEPICCGTCSTSTSTCICSFRGSVFSTSCSCFTSPVPYFLVCRQMYTVAHSVFYSKNRFSLIGSNPRLMMRQVRSLANDSLSMIRHLTFALCGINRNSDFMAPKINASSQISWSNLLRFLKDHLRLGLVSINFVDLGCTLHPEIVWAWRAFLREILQFFVFLRGVRNFQVYLGYDRRYEFVVEKAILGPLHRATAMKSLPFVGSKRVFPIARET</sequence>
<dbReference type="PANTHER" id="PTHR42085:SF6">
    <property type="entry name" value="F-BOX DOMAIN-CONTAINING PROTEIN"/>
    <property type="match status" value="1"/>
</dbReference>
<dbReference type="AlphaFoldDB" id="A0A232LV32"/>
<organism evidence="1 2">
    <name type="scientific">Elaphomyces granulatus</name>
    <dbReference type="NCBI Taxonomy" id="519963"/>
    <lineage>
        <taxon>Eukaryota</taxon>
        <taxon>Fungi</taxon>
        <taxon>Dikarya</taxon>
        <taxon>Ascomycota</taxon>
        <taxon>Pezizomycotina</taxon>
        <taxon>Eurotiomycetes</taxon>
        <taxon>Eurotiomycetidae</taxon>
        <taxon>Eurotiales</taxon>
        <taxon>Elaphomycetaceae</taxon>
        <taxon>Elaphomyces</taxon>
    </lineage>
</organism>
<evidence type="ECO:0008006" key="3">
    <source>
        <dbReference type="Google" id="ProtNLM"/>
    </source>
</evidence>
<reference evidence="1 2" key="1">
    <citation type="journal article" date="2015" name="Environ. Microbiol.">
        <title>Metagenome sequence of Elaphomyces granulatus from sporocarp tissue reveals Ascomycota ectomycorrhizal fingerprints of genome expansion and a Proteobacteria-rich microbiome.</title>
        <authorList>
            <person name="Quandt C.A."/>
            <person name="Kohler A."/>
            <person name="Hesse C.N."/>
            <person name="Sharpton T.J."/>
            <person name="Martin F."/>
            <person name="Spatafora J.W."/>
        </authorList>
    </citation>
    <scope>NUCLEOTIDE SEQUENCE [LARGE SCALE GENOMIC DNA]</scope>
    <source>
        <strain evidence="1 2">OSC145934</strain>
    </source>
</reference>
<proteinExistence type="predicted"/>
<dbReference type="Proteomes" id="UP000243515">
    <property type="component" value="Unassembled WGS sequence"/>
</dbReference>
<gene>
    <name evidence="1" type="ORF">Egran_04206</name>
</gene>
<dbReference type="PANTHER" id="PTHR42085">
    <property type="entry name" value="F-BOX DOMAIN-CONTAINING PROTEIN"/>
    <property type="match status" value="1"/>
</dbReference>
<dbReference type="EMBL" id="NPHW01004363">
    <property type="protein sequence ID" value="OXV08031.1"/>
    <property type="molecule type" value="Genomic_DNA"/>
</dbReference>
<dbReference type="OrthoDB" id="2099276at2759"/>
<keyword evidence="2" id="KW-1185">Reference proteome</keyword>
<accession>A0A232LV32</accession>
<evidence type="ECO:0000313" key="1">
    <source>
        <dbReference type="EMBL" id="OXV08031.1"/>
    </source>
</evidence>
<dbReference type="InterPro" id="IPR038883">
    <property type="entry name" value="AN11006-like"/>
</dbReference>
<protein>
    <recommendedName>
        <fullName evidence="3">F-box domain-containing protein</fullName>
    </recommendedName>
</protein>